<dbReference type="Proteomes" id="UP001163846">
    <property type="component" value="Unassembled WGS sequence"/>
</dbReference>
<reference evidence="1" key="1">
    <citation type="submission" date="2022-08" db="EMBL/GenBank/DDBJ databases">
        <authorList>
            <consortium name="DOE Joint Genome Institute"/>
            <person name="Min B."/>
            <person name="Riley R."/>
            <person name="Sierra-Patev S."/>
            <person name="Naranjo-Ortiz M."/>
            <person name="Looney B."/>
            <person name="Konkel Z."/>
            <person name="Slot J.C."/>
            <person name="Sakamoto Y."/>
            <person name="Steenwyk J.L."/>
            <person name="Rokas A."/>
            <person name="Carro J."/>
            <person name="Camarero S."/>
            <person name="Ferreira P."/>
            <person name="Molpeceres G."/>
            <person name="Ruiz-Duenas F.J."/>
            <person name="Serrano A."/>
            <person name="Henrissat B."/>
            <person name="Drula E."/>
            <person name="Hughes K.W."/>
            <person name="Mata J.L."/>
            <person name="Ishikawa N.K."/>
            <person name="Vargas-Isla R."/>
            <person name="Ushijima S."/>
            <person name="Smith C.A."/>
            <person name="Ahrendt S."/>
            <person name="Andreopoulos W."/>
            <person name="He G."/>
            <person name="Labutti K."/>
            <person name="Lipzen A."/>
            <person name="Ng V."/>
            <person name="Sandor L."/>
            <person name="Barry K."/>
            <person name="Martinez A.T."/>
            <person name="Xiao Y."/>
            <person name="Gibbons J.G."/>
            <person name="Terashima K."/>
            <person name="Hibbett D.S."/>
            <person name="Grigoriev I.V."/>
        </authorList>
    </citation>
    <scope>NUCLEOTIDE SEQUENCE</scope>
    <source>
        <strain evidence="1">TFB9207</strain>
    </source>
</reference>
<keyword evidence="2" id="KW-1185">Reference proteome</keyword>
<protein>
    <submittedName>
        <fullName evidence="1">Uncharacterized protein</fullName>
    </submittedName>
</protein>
<evidence type="ECO:0000313" key="2">
    <source>
        <dbReference type="Proteomes" id="UP001163846"/>
    </source>
</evidence>
<comment type="caution">
    <text evidence="1">The sequence shown here is derived from an EMBL/GenBank/DDBJ whole genome shotgun (WGS) entry which is preliminary data.</text>
</comment>
<accession>A0AA38UGF1</accession>
<gene>
    <name evidence="1" type="ORF">F5878DRAFT_46349</name>
</gene>
<dbReference type="EMBL" id="MU806061">
    <property type="protein sequence ID" value="KAJ3840852.1"/>
    <property type="molecule type" value="Genomic_DNA"/>
</dbReference>
<proteinExistence type="predicted"/>
<name>A0AA38UGF1_9AGAR</name>
<organism evidence="1 2">
    <name type="scientific">Lentinula raphanica</name>
    <dbReference type="NCBI Taxonomy" id="153919"/>
    <lineage>
        <taxon>Eukaryota</taxon>
        <taxon>Fungi</taxon>
        <taxon>Dikarya</taxon>
        <taxon>Basidiomycota</taxon>
        <taxon>Agaricomycotina</taxon>
        <taxon>Agaricomycetes</taxon>
        <taxon>Agaricomycetidae</taxon>
        <taxon>Agaricales</taxon>
        <taxon>Marasmiineae</taxon>
        <taxon>Omphalotaceae</taxon>
        <taxon>Lentinula</taxon>
    </lineage>
</organism>
<evidence type="ECO:0000313" key="1">
    <source>
        <dbReference type="EMBL" id="KAJ3840852.1"/>
    </source>
</evidence>
<dbReference type="AlphaFoldDB" id="A0AA38UGF1"/>
<sequence length="401" mass="45628">MLFPVEILDIILSFIDDIHSYSNLALSSSILLRRSRPLHFQSITIKPTNANKLSEVLASPYQTILGNIREIHLVTGQMCLEQHDLLRLIASLNGQTVRSMILDYYLPPDCHAYCYKSFLSEFPNLLSIKIDSGSFPSVTRVMYIICSFRFLHIACLNNDVEWGLSYDTPDTTALRYNIPSSLRKLTLGYWRKRDILECFMSCDTLPAISELDLGMIMQPDAEASGRFLRRLGSSLTSLSLGFYFVDGCGGAEDFDLICDLSMNTHLQSITFQRFPALVKPFPELDIFDPWPWISKIICSMRSPDLTTIAFSLPEPNPYAPSTSPYSIKCEWAEIDKFFGQGLPMLPGFKTLQFCAWQYKPDSDSECDHHILELACLLAMIQKELLPWCDEIGLLEFMTQKL</sequence>